<sequence>MPNPVVGPCLPSALNEEQANIANSSHYIDSLLDIIGAADDFNALVVIIKGQKTLSKAYPPKHILADEMTQEP</sequence>
<reference evidence="2" key="1">
    <citation type="submission" date="2022-11" db="UniProtKB">
        <authorList>
            <consortium name="WormBaseParasite"/>
        </authorList>
    </citation>
    <scope>IDENTIFICATION</scope>
</reference>
<dbReference type="AlphaFoldDB" id="A0A915E1P3"/>
<accession>A0A915E1P3</accession>
<keyword evidence="1" id="KW-1185">Reference proteome</keyword>
<dbReference type="Proteomes" id="UP000887574">
    <property type="component" value="Unplaced"/>
</dbReference>
<dbReference type="WBParaSite" id="jg25257">
    <property type="protein sequence ID" value="jg25257"/>
    <property type="gene ID" value="jg25257"/>
</dbReference>
<proteinExistence type="predicted"/>
<evidence type="ECO:0000313" key="1">
    <source>
        <dbReference type="Proteomes" id="UP000887574"/>
    </source>
</evidence>
<protein>
    <submittedName>
        <fullName evidence="2">Uncharacterized protein</fullName>
    </submittedName>
</protein>
<name>A0A915E1P3_9BILA</name>
<organism evidence="1 2">
    <name type="scientific">Ditylenchus dipsaci</name>
    <dbReference type="NCBI Taxonomy" id="166011"/>
    <lineage>
        <taxon>Eukaryota</taxon>
        <taxon>Metazoa</taxon>
        <taxon>Ecdysozoa</taxon>
        <taxon>Nematoda</taxon>
        <taxon>Chromadorea</taxon>
        <taxon>Rhabditida</taxon>
        <taxon>Tylenchina</taxon>
        <taxon>Tylenchomorpha</taxon>
        <taxon>Sphaerularioidea</taxon>
        <taxon>Anguinidae</taxon>
        <taxon>Anguininae</taxon>
        <taxon>Ditylenchus</taxon>
    </lineage>
</organism>
<evidence type="ECO:0000313" key="2">
    <source>
        <dbReference type="WBParaSite" id="jg25257"/>
    </source>
</evidence>